<feature type="region of interest" description="Disordered" evidence="4">
    <location>
        <begin position="118"/>
        <end position="148"/>
    </location>
</feature>
<dbReference type="InterPro" id="IPR003008">
    <property type="entry name" value="Tubulin_FtsZ_GTPase"/>
</dbReference>
<dbReference type="EMBL" id="LVLJ01000959">
    <property type="protein sequence ID" value="OAE31835.1"/>
    <property type="molecule type" value="Genomic_DNA"/>
</dbReference>
<sequence length="511" mass="53863">MGPGSSAVMPPFSSSQGLVVGDSNLVWTRFPASGSDFRKNPRPVHLKDSSERLYGICFSVRRGLPPTNFFGHLEISRSSISPPHREKPVPTRAASGAHSGLAAGSYGVRHPAYTYTQSLQQKSVEPSSTKSSRVQNGPKREPEGSAPKRALAGGAVIKVIGVGGGGCNAVNEMVRTKLPNVEFWGVNTDIQALSRCLAPNKLQIGNGVTKGRGAGGRTDVGYEAAAESLGELSMALEGSDLVFIAVGMGGGTGSGAGPVVARLAKAMGALTIGIVTEPFGFEGLRRAKQAREGLVAMKQAADTVVVVPNDRLLDSVSADTSVWDAFHLADDVLRQGVQGISDIITVPGLVNVDFADVRAIMSNAGSAMLGIGVGYGKNRAVDVTRSAIMSPLLHCVTKPTGIVYNVTGGTDLTLHEVNVAAEMVYSMADPDANVIFGAVIDESFQGILRMTIIATGFDNKPTLSSVKSQLKGRNRTPDEEIASWGRTRQQQTPDVPSFLRKRIPRRFDGGR</sequence>
<dbReference type="HAMAP" id="MF_00909">
    <property type="entry name" value="FtsZ"/>
    <property type="match status" value="1"/>
</dbReference>
<dbReference type="GO" id="GO:0009507">
    <property type="term" value="C:chloroplast"/>
    <property type="evidence" value="ECO:0007669"/>
    <property type="project" value="TreeGrafter"/>
</dbReference>
<name>A0A176WHQ9_MARPO</name>
<evidence type="ECO:0000256" key="1">
    <source>
        <dbReference type="ARBA" id="ARBA00009690"/>
    </source>
</evidence>
<comment type="caution">
    <text evidence="7">The sequence shown here is derived from an EMBL/GenBank/DDBJ whole genome shotgun (WGS) entry which is preliminary data.</text>
</comment>
<feature type="region of interest" description="Disordered" evidence="4">
    <location>
        <begin position="464"/>
        <end position="511"/>
    </location>
</feature>
<evidence type="ECO:0000256" key="3">
    <source>
        <dbReference type="ARBA" id="ARBA00023134"/>
    </source>
</evidence>
<dbReference type="AlphaFoldDB" id="A0A176WHQ9"/>
<accession>A0A176WHQ9</accession>
<dbReference type="Gene3D" id="3.40.50.1440">
    <property type="entry name" value="Tubulin/FtsZ, GTPase domain"/>
    <property type="match status" value="1"/>
</dbReference>
<dbReference type="NCBIfam" id="TIGR00065">
    <property type="entry name" value="ftsZ"/>
    <property type="match status" value="1"/>
</dbReference>
<dbReference type="FunFam" id="3.40.50.1440:FF:000001">
    <property type="entry name" value="Cell division protein FtsZ"/>
    <property type="match status" value="1"/>
</dbReference>
<dbReference type="GO" id="GO:0010020">
    <property type="term" value="P:chloroplast fission"/>
    <property type="evidence" value="ECO:0007669"/>
    <property type="project" value="TreeGrafter"/>
</dbReference>
<dbReference type="CDD" id="cd02201">
    <property type="entry name" value="FtsZ_type1"/>
    <property type="match status" value="1"/>
</dbReference>
<evidence type="ECO:0008006" key="9">
    <source>
        <dbReference type="Google" id="ProtNLM"/>
    </source>
</evidence>
<dbReference type="GO" id="GO:0005874">
    <property type="term" value="C:microtubule"/>
    <property type="evidence" value="ECO:0007669"/>
    <property type="project" value="InterPro"/>
</dbReference>
<dbReference type="SUPFAM" id="SSF52490">
    <property type="entry name" value="Tubulin nucleotide-binding domain-like"/>
    <property type="match status" value="1"/>
</dbReference>
<dbReference type="InterPro" id="IPR045061">
    <property type="entry name" value="FtsZ/CetZ"/>
</dbReference>
<evidence type="ECO:0000313" key="8">
    <source>
        <dbReference type="Proteomes" id="UP000077202"/>
    </source>
</evidence>
<dbReference type="Pfam" id="PF00091">
    <property type="entry name" value="Tubulin"/>
    <property type="match status" value="1"/>
</dbReference>
<dbReference type="Gene3D" id="3.30.1330.20">
    <property type="entry name" value="Tubulin/FtsZ, C-terminal domain"/>
    <property type="match status" value="1"/>
</dbReference>
<dbReference type="GO" id="GO:0051301">
    <property type="term" value="P:cell division"/>
    <property type="evidence" value="ECO:0007669"/>
    <property type="project" value="TreeGrafter"/>
</dbReference>
<dbReference type="GO" id="GO:0007017">
    <property type="term" value="P:microtubule-based process"/>
    <property type="evidence" value="ECO:0007669"/>
    <property type="project" value="InterPro"/>
</dbReference>
<dbReference type="SUPFAM" id="SSF55307">
    <property type="entry name" value="Tubulin C-terminal domain-like"/>
    <property type="match status" value="1"/>
</dbReference>
<keyword evidence="3" id="KW-0342">GTP-binding</keyword>
<reference evidence="7" key="1">
    <citation type="submission" date="2016-03" db="EMBL/GenBank/DDBJ databases">
        <title>Mechanisms controlling the formation of the plant cell surface in tip-growing cells are functionally conserved among land plants.</title>
        <authorList>
            <person name="Honkanen S."/>
            <person name="Jones V.A."/>
            <person name="Morieri G."/>
            <person name="Champion C."/>
            <person name="Hetherington A.J."/>
            <person name="Kelly S."/>
            <person name="Saint-Marcoux D."/>
            <person name="Proust H."/>
            <person name="Prescott H."/>
            <person name="Dolan L."/>
        </authorList>
    </citation>
    <scope>NUCLEOTIDE SEQUENCE [LARGE SCALE GENOMIC DNA]</scope>
    <source>
        <tissue evidence="7">Whole gametophyte</tissue>
    </source>
</reference>
<dbReference type="Proteomes" id="UP000077202">
    <property type="component" value="Unassembled WGS sequence"/>
</dbReference>
<dbReference type="SMART" id="SM00865">
    <property type="entry name" value="Tubulin_C"/>
    <property type="match status" value="1"/>
</dbReference>
<dbReference type="GO" id="GO:0003924">
    <property type="term" value="F:GTPase activity"/>
    <property type="evidence" value="ECO:0007669"/>
    <property type="project" value="InterPro"/>
</dbReference>
<dbReference type="GO" id="GO:0032153">
    <property type="term" value="C:cell division site"/>
    <property type="evidence" value="ECO:0007669"/>
    <property type="project" value="TreeGrafter"/>
</dbReference>
<feature type="domain" description="Tubulin/FtsZ GTPase" evidence="5">
    <location>
        <begin position="156"/>
        <end position="348"/>
    </location>
</feature>
<evidence type="ECO:0000313" key="7">
    <source>
        <dbReference type="EMBL" id="OAE31835.1"/>
    </source>
</evidence>
<dbReference type="PANTHER" id="PTHR30314">
    <property type="entry name" value="CELL DIVISION PROTEIN FTSZ-RELATED"/>
    <property type="match status" value="1"/>
</dbReference>
<dbReference type="PRINTS" id="PR00423">
    <property type="entry name" value="CELLDVISFTSZ"/>
</dbReference>
<evidence type="ECO:0000256" key="4">
    <source>
        <dbReference type="SAM" id="MobiDB-lite"/>
    </source>
</evidence>
<keyword evidence="2" id="KW-0547">Nucleotide-binding</keyword>
<proteinExistence type="inferred from homology"/>
<feature type="region of interest" description="Disordered" evidence="4">
    <location>
        <begin position="78"/>
        <end position="98"/>
    </location>
</feature>
<evidence type="ECO:0000256" key="2">
    <source>
        <dbReference type="ARBA" id="ARBA00022741"/>
    </source>
</evidence>
<dbReference type="InterPro" id="IPR018316">
    <property type="entry name" value="Tubulin/FtsZ_2-layer-sand-dom"/>
</dbReference>
<dbReference type="InterPro" id="IPR037103">
    <property type="entry name" value="Tubulin/FtsZ-like_C"/>
</dbReference>
<dbReference type="PROSITE" id="PS00227">
    <property type="entry name" value="TUBULIN"/>
    <property type="match status" value="1"/>
</dbReference>
<feature type="domain" description="Tubulin/FtsZ 2-layer sandwich" evidence="6">
    <location>
        <begin position="350"/>
        <end position="466"/>
    </location>
</feature>
<evidence type="ECO:0000259" key="6">
    <source>
        <dbReference type="SMART" id="SM00865"/>
    </source>
</evidence>
<dbReference type="InterPro" id="IPR017975">
    <property type="entry name" value="Tubulin_CS"/>
</dbReference>
<comment type="similarity">
    <text evidence="1">Belongs to the FtsZ family.</text>
</comment>
<dbReference type="InterPro" id="IPR000158">
    <property type="entry name" value="Cell_div_FtsZ"/>
</dbReference>
<dbReference type="GO" id="GO:0005525">
    <property type="term" value="F:GTP binding"/>
    <property type="evidence" value="ECO:0007669"/>
    <property type="project" value="UniProtKB-KW"/>
</dbReference>
<dbReference type="SMART" id="SM00864">
    <property type="entry name" value="Tubulin"/>
    <property type="match status" value="1"/>
</dbReference>
<dbReference type="PANTHER" id="PTHR30314:SF27">
    <property type="entry name" value="PLASTID DIVISION PROTEIN FTSZ3-RELATED"/>
    <property type="match status" value="1"/>
</dbReference>
<evidence type="ECO:0000259" key="5">
    <source>
        <dbReference type="SMART" id="SM00864"/>
    </source>
</evidence>
<dbReference type="InterPro" id="IPR008280">
    <property type="entry name" value="Tub_FtsZ_C"/>
</dbReference>
<gene>
    <name evidence="7" type="ORF">AXG93_685s1030</name>
</gene>
<dbReference type="InterPro" id="IPR024757">
    <property type="entry name" value="FtsZ_C"/>
</dbReference>
<organism evidence="7 8">
    <name type="scientific">Marchantia polymorpha subsp. ruderalis</name>
    <dbReference type="NCBI Taxonomy" id="1480154"/>
    <lineage>
        <taxon>Eukaryota</taxon>
        <taxon>Viridiplantae</taxon>
        <taxon>Streptophyta</taxon>
        <taxon>Embryophyta</taxon>
        <taxon>Marchantiophyta</taxon>
        <taxon>Marchantiopsida</taxon>
        <taxon>Marchantiidae</taxon>
        <taxon>Marchantiales</taxon>
        <taxon>Marchantiaceae</taxon>
        <taxon>Marchantia</taxon>
    </lineage>
</organism>
<protein>
    <recommendedName>
        <fullName evidence="9">Tubulin/FtsZ GTPase domain-containing protein</fullName>
    </recommendedName>
</protein>
<keyword evidence="8" id="KW-1185">Reference proteome</keyword>
<dbReference type="Pfam" id="PF12327">
    <property type="entry name" value="FtsZ_C"/>
    <property type="match status" value="1"/>
</dbReference>
<dbReference type="InterPro" id="IPR036525">
    <property type="entry name" value="Tubulin/FtsZ_GTPase_sf"/>
</dbReference>
<feature type="compositionally biased region" description="Polar residues" evidence="4">
    <location>
        <begin position="118"/>
        <end position="135"/>
    </location>
</feature>